<comment type="caution">
    <text evidence="2">The sequence shown here is derived from an EMBL/GenBank/DDBJ whole genome shotgun (WGS) entry which is preliminary data.</text>
</comment>
<dbReference type="EMBL" id="FOFP01000011">
    <property type="protein sequence ID" value="SEQ91337.1"/>
    <property type="molecule type" value="Genomic_DNA"/>
</dbReference>
<sequence length="394" mass="42970">MNTGEYLDSTPELHSVYESRLKRNAARPLPQICVAVVGGTWLRFALAAIARCRRPQEPRYAVGGASAATTPHRSPLRQSTVRSRLLALLLLALSTPAWAVTVTSCDRQVTIDKPPQRAVSHDVNMTAMLLALGLKERMVGYSGISAWKTLDPAMQAQLADLPELAARYPSIENLLNAEADLFFAGWNYGMRIGGEVTPASLAPFAIPVYELSESCAHILPNRVARLDDLYNDLHNLGQIFAVEARADALVDALQKRVATVEQRLAGVSTRPRVFLYDSGEDTPFTAGRLAMPQALIEAAGGRNVMDGLPASWLRVGWEALVEQDPELILIVDYGERTAAQKRDFLLHHPALQGVTAIREQRFVVLPYLAVTPSLDNAAAIETLAAALHPEVFAP</sequence>
<gene>
    <name evidence="2" type="ORF">SAMN05216600_111179</name>
</gene>
<evidence type="ECO:0000259" key="1">
    <source>
        <dbReference type="PROSITE" id="PS50983"/>
    </source>
</evidence>
<dbReference type="PROSITE" id="PS50983">
    <property type="entry name" value="FE_B12_PBP"/>
    <property type="match status" value="1"/>
</dbReference>
<reference evidence="2 3" key="1">
    <citation type="submission" date="2016-10" db="EMBL/GenBank/DDBJ databases">
        <authorList>
            <person name="Varghese N."/>
            <person name="Submissions S."/>
        </authorList>
    </citation>
    <scope>NUCLEOTIDE SEQUENCE [LARGE SCALE GENOMIC DNA]</scope>
    <source>
        <strain evidence="2 3">CIP 109853</strain>
    </source>
</reference>
<dbReference type="CDD" id="cd01148">
    <property type="entry name" value="TroA_a"/>
    <property type="match status" value="1"/>
</dbReference>
<dbReference type="InterPro" id="IPR050902">
    <property type="entry name" value="ABC_Transporter_SBP"/>
</dbReference>
<name>A0ABY1BI34_9PSED</name>
<dbReference type="SUPFAM" id="SSF53807">
    <property type="entry name" value="Helical backbone' metal receptor"/>
    <property type="match status" value="1"/>
</dbReference>
<dbReference type="InterPro" id="IPR002491">
    <property type="entry name" value="ABC_transptr_periplasmic_BD"/>
</dbReference>
<dbReference type="Pfam" id="PF01497">
    <property type="entry name" value="Peripla_BP_2"/>
    <property type="match status" value="1"/>
</dbReference>
<dbReference type="Gene3D" id="3.40.50.1980">
    <property type="entry name" value="Nitrogenase molybdenum iron protein domain"/>
    <property type="match status" value="2"/>
</dbReference>
<proteinExistence type="predicted"/>
<dbReference type="PANTHER" id="PTHR30535:SF7">
    <property type="entry name" value="IRON(III) DICITRATE-BINDING PROTEIN"/>
    <property type="match status" value="1"/>
</dbReference>
<dbReference type="PANTHER" id="PTHR30535">
    <property type="entry name" value="VITAMIN B12-BINDING PROTEIN"/>
    <property type="match status" value="1"/>
</dbReference>
<evidence type="ECO:0000313" key="3">
    <source>
        <dbReference type="Proteomes" id="UP000198512"/>
    </source>
</evidence>
<organism evidence="2 3">
    <name type="scientific">Pseudomonas cuatrocienegasensis</name>
    <dbReference type="NCBI Taxonomy" id="543360"/>
    <lineage>
        <taxon>Bacteria</taxon>
        <taxon>Pseudomonadati</taxon>
        <taxon>Pseudomonadota</taxon>
        <taxon>Gammaproteobacteria</taxon>
        <taxon>Pseudomonadales</taxon>
        <taxon>Pseudomonadaceae</taxon>
        <taxon>Pseudomonas</taxon>
    </lineage>
</organism>
<feature type="domain" description="Fe/B12 periplasmic-binding" evidence="1">
    <location>
        <begin position="117"/>
        <end position="394"/>
    </location>
</feature>
<keyword evidence="3" id="KW-1185">Reference proteome</keyword>
<protein>
    <submittedName>
        <fullName evidence="2">Iron complex transport system substrate-binding protein</fullName>
    </submittedName>
</protein>
<evidence type="ECO:0000313" key="2">
    <source>
        <dbReference type="EMBL" id="SEQ91337.1"/>
    </source>
</evidence>
<accession>A0ABY1BI34</accession>
<dbReference type="Proteomes" id="UP000198512">
    <property type="component" value="Unassembled WGS sequence"/>
</dbReference>